<dbReference type="InterPro" id="IPR036864">
    <property type="entry name" value="Zn2-C6_fun-type_DNA-bd_sf"/>
</dbReference>
<comment type="caution">
    <text evidence="4">The sequence shown here is derived from an EMBL/GenBank/DDBJ whole genome shotgun (WGS) entry which is preliminary data.</text>
</comment>
<dbReference type="PANTHER" id="PTHR47657:SF12">
    <property type="entry name" value="ZN(II)2CYS6 TRANSCRIPTION FACTOR (EUROFUNG)"/>
    <property type="match status" value="1"/>
</dbReference>
<feature type="compositionally biased region" description="Polar residues" evidence="2">
    <location>
        <begin position="56"/>
        <end position="73"/>
    </location>
</feature>
<dbReference type="GO" id="GO:0008270">
    <property type="term" value="F:zinc ion binding"/>
    <property type="evidence" value="ECO:0007669"/>
    <property type="project" value="InterPro"/>
</dbReference>
<name>A0AAE1C5E7_9PEZI</name>
<dbReference type="GO" id="GO:0000981">
    <property type="term" value="F:DNA-binding transcription factor activity, RNA polymerase II-specific"/>
    <property type="evidence" value="ECO:0007669"/>
    <property type="project" value="InterPro"/>
</dbReference>
<dbReference type="SMART" id="SM00066">
    <property type="entry name" value="GAL4"/>
    <property type="match status" value="1"/>
</dbReference>
<dbReference type="CDD" id="cd00067">
    <property type="entry name" value="GAL4"/>
    <property type="match status" value="1"/>
</dbReference>
<organism evidence="4 5">
    <name type="scientific">Recurvomyces mirabilis</name>
    <dbReference type="NCBI Taxonomy" id="574656"/>
    <lineage>
        <taxon>Eukaryota</taxon>
        <taxon>Fungi</taxon>
        <taxon>Dikarya</taxon>
        <taxon>Ascomycota</taxon>
        <taxon>Pezizomycotina</taxon>
        <taxon>Dothideomycetes</taxon>
        <taxon>Dothideomycetidae</taxon>
        <taxon>Mycosphaerellales</taxon>
        <taxon>Teratosphaeriaceae</taxon>
        <taxon>Recurvomyces</taxon>
    </lineage>
</organism>
<dbReference type="Pfam" id="PF11951">
    <property type="entry name" value="Fungal_trans_2"/>
    <property type="match status" value="1"/>
</dbReference>
<keyword evidence="1" id="KW-0539">Nucleus</keyword>
<reference evidence="4" key="1">
    <citation type="submission" date="2023-07" db="EMBL/GenBank/DDBJ databases">
        <title>Black Yeasts Isolated from many extreme environments.</title>
        <authorList>
            <person name="Coleine C."/>
            <person name="Stajich J.E."/>
            <person name="Selbmann L."/>
        </authorList>
    </citation>
    <scope>NUCLEOTIDE SEQUENCE</scope>
    <source>
        <strain evidence="4">CCFEE 5485</strain>
    </source>
</reference>
<protein>
    <recommendedName>
        <fullName evidence="3">Zn(2)-C6 fungal-type domain-containing protein</fullName>
    </recommendedName>
</protein>
<dbReference type="InterPro" id="IPR021858">
    <property type="entry name" value="Fun_TF"/>
</dbReference>
<keyword evidence="5" id="KW-1185">Reference proteome</keyword>
<evidence type="ECO:0000259" key="3">
    <source>
        <dbReference type="PROSITE" id="PS50048"/>
    </source>
</evidence>
<dbReference type="InterPro" id="IPR001138">
    <property type="entry name" value="Zn2Cys6_DnaBD"/>
</dbReference>
<dbReference type="Pfam" id="PF00172">
    <property type="entry name" value="Zn_clus"/>
    <property type="match status" value="1"/>
</dbReference>
<evidence type="ECO:0000313" key="4">
    <source>
        <dbReference type="EMBL" id="KAK3678794.1"/>
    </source>
</evidence>
<evidence type="ECO:0000313" key="5">
    <source>
        <dbReference type="Proteomes" id="UP001274830"/>
    </source>
</evidence>
<dbReference type="InterPro" id="IPR052400">
    <property type="entry name" value="Zn2-C6_fungal_TF"/>
</dbReference>
<dbReference type="PROSITE" id="PS00463">
    <property type="entry name" value="ZN2_CY6_FUNGAL_1"/>
    <property type="match status" value="1"/>
</dbReference>
<evidence type="ECO:0000256" key="2">
    <source>
        <dbReference type="SAM" id="MobiDB-lite"/>
    </source>
</evidence>
<proteinExistence type="predicted"/>
<gene>
    <name evidence="4" type="ORF">LTR78_001247</name>
</gene>
<dbReference type="SUPFAM" id="SSF57701">
    <property type="entry name" value="Zn2/Cys6 DNA-binding domain"/>
    <property type="match status" value="1"/>
</dbReference>
<sequence length="526" mass="58198">MAGTGAGPSRRSHTKSRKGCKTCKRRHIRCDETYPQCRNCTKHQVRCDYMEGVGSDTESQQSPEQSSLTLTPGTESRVNLWQQTGNFPYPELQVFPAPLAHELSKTELTLIHHLSTISNDLLLKGTTHLTTWTQKMPKFLSIASSYPYVMHALLSFSANHLAWVNSSTETRNLHLHHGSIALRGLHDAIGNFSPANADAILAASLLLLWQATDWRSWSSLRAGIQSVLSAMQTWQHESIFTEFVASEDVLAIAFRVHQRRPSVNPSDRVIILQNTAFALQRLQATLVGNDIELHYTGQLLIYIQQLQNTEPAQSPDDQFNYLYQLRKWLFWIPVALLQRQSGQGPGLLTLAHFYAAALSLEPLFPDLGSSFCAATALPPLEAIISVTNAMQSEHGASTSAREIASSMQYPTQTAMEYRARVVHLPSTPIQSAQAAMGLTPEMVNYNSMGNLSPAFAPIVPHFLPSQPSSASATPFLEVPTDQSFTFGTQNWGAVPSPRFPPQYGYGSPEEQTYGFTGFVQPTAVWT</sequence>
<dbReference type="AlphaFoldDB" id="A0AAE1C5E7"/>
<dbReference type="EMBL" id="JAUTXT010000003">
    <property type="protein sequence ID" value="KAK3678794.1"/>
    <property type="molecule type" value="Genomic_DNA"/>
</dbReference>
<evidence type="ECO:0000256" key="1">
    <source>
        <dbReference type="ARBA" id="ARBA00023242"/>
    </source>
</evidence>
<dbReference type="PROSITE" id="PS50048">
    <property type="entry name" value="ZN2_CY6_FUNGAL_2"/>
    <property type="match status" value="1"/>
</dbReference>
<accession>A0AAE1C5E7</accession>
<dbReference type="PANTHER" id="PTHR47657">
    <property type="entry name" value="STEROL REGULATORY ELEMENT-BINDING PROTEIN ECM22"/>
    <property type="match status" value="1"/>
</dbReference>
<dbReference type="Proteomes" id="UP001274830">
    <property type="component" value="Unassembled WGS sequence"/>
</dbReference>
<feature type="domain" description="Zn(2)-C6 fungal-type" evidence="3">
    <location>
        <begin position="19"/>
        <end position="49"/>
    </location>
</feature>
<dbReference type="Gene3D" id="4.10.240.10">
    <property type="entry name" value="Zn(2)-C6 fungal-type DNA-binding domain"/>
    <property type="match status" value="1"/>
</dbReference>
<feature type="region of interest" description="Disordered" evidence="2">
    <location>
        <begin position="53"/>
        <end position="73"/>
    </location>
</feature>